<dbReference type="Gene3D" id="3.90.1150.10">
    <property type="entry name" value="Aspartate Aminotransferase, domain 1"/>
    <property type="match status" value="1"/>
</dbReference>
<protein>
    <submittedName>
        <fullName evidence="9">Cystathionine beta-lyase</fullName>
        <ecNumber evidence="9">4.4.1.8</ecNumber>
    </submittedName>
</protein>
<keyword evidence="3 6" id="KW-0663">Pyridoxal phosphate</keyword>
<evidence type="ECO:0000256" key="2">
    <source>
        <dbReference type="ARBA" id="ARBA00009077"/>
    </source>
</evidence>
<evidence type="ECO:0000256" key="3">
    <source>
        <dbReference type="ARBA" id="ARBA00022898"/>
    </source>
</evidence>
<dbReference type="InterPro" id="IPR000277">
    <property type="entry name" value="Cys/Met-Metab_PyrdxlP-dep_enz"/>
</dbReference>
<dbReference type="GO" id="GO:0019450">
    <property type="term" value="P:L-cysteine catabolic process to pyruvate"/>
    <property type="evidence" value="ECO:0007669"/>
    <property type="project" value="TreeGrafter"/>
</dbReference>
<evidence type="ECO:0000313" key="10">
    <source>
        <dbReference type="Proteomes" id="UP001060336"/>
    </source>
</evidence>
<evidence type="ECO:0000313" key="9">
    <source>
        <dbReference type="EMBL" id="UUX50056.1"/>
    </source>
</evidence>
<dbReference type="GO" id="GO:0030170">
    <property type="term" value="F:pyridoxal phosphate binding"/>
    <property type="evidence" value="ECO:0007669"/>
    <property type="project" value="InterPro"/>
</dbReference>
<dbReference type="EMBL" id="CP102480">
    <property type="protein sequence ID" value="UUX50056.1"/>
    <property type="molecule type" value="Genomic_DNA"/>
</dbReference>
<accession>A0A9J7ARR9</accession>
<organism evidence="9 10">
    <name type="scientific">Nisaea acidiphila</name>
    <dbReference type="NCBI Taxonomy" id="1862145"/>
    <lineage>
        <taxon>Bacteria</taxon>
        <taxon>Pseudomonadati</taxon>
        <taxon>Pseudomonadota</taxon>
        <taxon>Alphaproteobacteria</taxon>
        <taxon>Rhodospirillales</taxon>
        <taxon>Thalassobaculaceae</taxon>
        <taxon>Nisaea</taxon>
    </lineage>
</organism>
<keyword evidence="4 9" id="KW-0456">Lyase</keyword>
<evidence type="ECO:0000256" key="8">
    <source>
        <dbReference type="SAM" id="MobiDB-lite"/>
    </source>
</evidence>
<dbReference type="FunFam" id="3.40.640.10:FF:000046">
    <property type="entry name" value="Cystathionine gamma-lyase"/>
    <property type="match status" value="1"/>
</dbReference>
<evidence type="ECO:0000256" key="4">
    <source>
        <dbReference type="ARBA" id="ARBA00023239"/>
    </source>
</evidence>
<comment type="catalytic activity">
    <reaction evidence="5">
        <text>L,L-cystathionine + H2O = L-homocysteine + pyruvate + NH4(+)</text>
        <dbReference type="Rhea" id="RHEA:13965"/>
        <dbReference type="ChEBI" id="CHEBI:15361"/>
        <dbReference type="ChEBI" id="CHEBI:15377"/>
        <dbReference type="ChEBI" id="CHEBI:28938"/>
        <dbReference type="ChEBI" id="CHEBI:58161"/>
        <dbReference type="ChEBI" id="CHEBI:58199"/>
    </reaction>
</comment>
<evidence type="ECO:0000256" key="7">
    <source>
        <dbReference type="RuleBase" id="RU362118"/>
    </source>
</evidence>
<reference evidence="9" key="1">
    <citation type="submission" date="2022-08" db="EMBL/GenBank/DDBJ databases">
        <title>Nisaea acidiphila sp. nov., isolated from a marine algal debris and emended description of the genus Nisaea Urios et al. 2008.</title>
        <authorList>
            <person name="Kwon K."/>
        </authorList>
    </citation>
    <scope>NUCLEOTIDE SEQUENCE</scope>
    <source>
        <strain evidence="9">MEBiC11861</strain>
    </source>
</reference>
<dbReference type="Pfam" id="PF01053">
    <property type="entry name" value="Cys_Met_Meta_PP"/>
    <property type="match status" value="1"/>
</dbReference>
<evidence type="ECO:0000256" key="1">
    <source>
        <dbReference type="ARBA" id="ARBA00001933"/>
    </source>
</evidence>
<keyword evidence="10" id="KW-1185">Reference proteome</keyword>
<gene>
    <name evidence="9" type="primary">metC</name>
    <name evidence="9" type="ORF">NUH88_22045</name>
</gene>
<dbReference type="InterPro" id="IPR006233">
    <property type="entry name" value="Cys_b_lyase_bac"/>
</dbReference>
<dbReference type="InterPro" id="IPR015421">
    <property type="entry name" value="PyrdxlP-dep_Trfase_major"/>
</dbReference>
<dbReference type="PANTHER" id="PTHR43500">
    <property type="entry name" value="CYSTATHIONINE BETA-LYASE-RELATED"/>
    <property type="match status" value="1"/>
</dbReference>
<dbReference type="RefSeq" id="WP_257769045.1">
    <property type="nucleotide sequence ID" value="NZ_CP102480.1"/>
</dbReference>
<dbReference type="NCBIfam" id="TIGR01324">
    <property type="entry name" value="cysta_beta_ly_B"/>
    <property type="match status" value="1"/>
</dbReference>
<evidence type="ECO:0000256" key="5">
    <source>
        <dbReference type="ARBA" id="ARBA00047517"/>
    </source>
</evidence>
<dbReference type="KEGG" id="naci:NUH88_22045"/>
<name>A0A9J7ARR9_9PROT</name>
<feature type="modified residue" description="N6-(pyridoxal phosphate)lysine" evidence="6">
    <location>
        <position position="210"/>
    </location>
</feature>
<dbReference type="PIRSF" id="PIRSF001434">
    <property type="entry name" value="CGS"/>
    <property type="match status" value="1"/>
</dbReference>
<dbReference type="SUPFAM" id="SSF53383">
    <property type="entry name" value="PLP-dependent transferases"/>
    <property type="match status" value="1"/>
</dbReference>
<dbReference type="GO" id="GO:0019346">
    <property type="term" value="P:transsulfuration"/>
    <property type="evidence" value="ECO:0007669"/>
    <property type="project" value="InterPro"/>
</dbReference>
<dbReference type="PANTHER" id="PTHR43500:SF1">
    <property type="entry name" value="CYSTATHIONINE BETA-LYASE-RELATED"/>
    <property type="match status" value="1"/>
</dbReference>
<comment type="similarity">
    <text evidence="2 7">Belongs to the trans-sulfuration enzymes family.</text>
</comment>
<feature type="region of interest" description="Disordered" evidence="8">
    <location>
        <begin position="1"/>
        <end position="25"/>
    </location>
</feature>
<sequence length="394" mass="42516">MQRGAKAGKKTLITHAGRDPHANHGVVNPPVYHASTILKPSLDALEASRKPDFTGFRYGRRGTPTTRSFEEAVAELYGVESAVAVSSGLAAICCAILSQVSAGDHILITDNVYFPTRKFAGGFLERFGVEATFFDPMKPEDLAELIRPETKVVYLEAPGTMTFEVCDVPALASIAHEQGATVIMDNTWATALYFDAFGHGVDIVVEAVTKYICGHSDVMMGVIVSKDAQAAAIRDTVFMQGNCSGPDDLYLAQRGLRTMAVRLAENERNALALAKWLSERPEVDRVLHPALPSCPGHEIWKRDFTGASGLFSFLLKPLSRAALAAFLDGLEYYGMGASWGGYESLILPGDPAAARTVTTWNEPGQLLRIHAGLEDVTDLKADLDAGFERIAALA</sequence>
<proteinExistence type="inferred from homology"/>
<dbReference type="CDD" id="cd00614">
    <property type="entry name" value="CGS_like"/>
    <property type="match status" value="1"/>
</dbReference>
<dbReference type="InterPro" id="IPR015422">
    <property type="entry name" value="PyrdxlP-dep_Trfase_small"/>
</dbReference>
<dbReference type="EC" id="4.4.1.8" evidence="9"/>
<dbReference type="Proteomes" id="UP001060336">
    <property type="component" value="Chromosome"/>
</dbReference>
<dbReference type="AlphaFoldDB" id="A0A9J7ARR9"/>
<comment type="cofactor">
    <cofactor evidence="1 7">
        <name>pyridoxal 5'-phosphate</name>
        <dbReference type="ChEBI" id="CHEBI:597326"/>
    </cofactor>
</comment>
<dbReference type="GO" id="GO:0047804">
    <property type="term" value="F:cysteine-S-conjugate beta-lyase activity"/>
    <property type="evidence" value="ECO:0007669"/>
    <property type="project" value="InterPro"/>
</dbReference>
<evidence type="ECO:0000256" key="6">
    <source>
        <dbReference type="PIRSR" id="PIRSR001434-2"/>
    </source>
</evidence>
<dbReference type="InterPro" id="IPR015424">
    <property type="entry name" value="PyrdxlP-dep_Trfase"/>
</dbReference>
<dbReference type="Gene3D" id="3.40.640.10">
    <property type="entry name" value="Type I PLP-dependent aspartate aminotransferase-like (Major domain)"/>
    <property type="match status" value="1"/>
</dbReference>